<dbReference type="GO" id="GO:0006825">
    <property type="term" value="P:copper ion transport"/>
    <property type="evidence" value="ECO:0007669"/>
    <property type="project" value="InterPro"/>
</dbReference>
<organism evidence="9 10">
    <name type="scientific">Microbacterium marinum</name>
    <dbReference type="NCBI Taxonomy" id="421115"/>
    <lineage>
        <taxon>Bacteria</taxon>
        <taxon>Bacillati</taxon>
        <taxon>Actinomycetota</taxon>
        <taxon>Actinomycetes</taxon>
        <taxon>Micrococcales</taxon>
        <taxon>Microbacteriaceae</taxon>
        <taxon>Microbacterium</taxon>
    </lineage>
</organism>
<dbReference type="GO" id="GO:0046688">
    <property type="term" value="P:response to copper ion"/>
    <property type="evidence" value="ECO:0007669"/>
    <property type="project" value="InterPro"/>
</dbReference>
<evidence type="ECO:0000256" key="6">
    <source>
        <dbReference type="SAM" id="Phobius"/>
    </source>
</evidence>
<dbReference type="InterPro" id="IPR032694">
    <property type="entry name" value="CopC/D"/>
</dbReference>
<feature type="domain" description="CopC" evidence="8">
    <location>
        <begin position="28"/>
        <end position="122"/>
    </location>
</feature>
<evidence type="ECO:0000256" key="2">
    <source>
        <dbReference type="ARBA" id="ARBA00022723"/>
    </source>
</evidence>
<dbReference type="GO" id="GO:0005886">
    <property type="term" value="C:plasma membrane"/>
    <property type="evidence" value="ECO:0007669"/>
    <property type="project" value="TreeGrafter"/>
</dbReference>
<feature type="compositionally biased region" description="Low complexity" evidence="5">
    <location>
        <begin position="129"/>
        <end position="159"/>
    </location>
</feature>
<dbReference type="GO" id="GO:0030313">
    <property type="term" value="C:cell envelope"/>
    <property type="evidence" value="ECO:0007669"/>
    <property type="project" value="UniProtKB-SubCell"/>
</dbReference>
<keyword evidence="6" id="KW-0472">Membrane</keyword>
<dbReference type="Proteomes" id="UP000573729">
    <property type="component" value="Unassembled WGS sequence"/>
</dbReference>
<proteinExistence type="predicted"/>
<dbReference type="Pfam" id="PF04234">
    <property type="entry name" value="CopC"/>
    <property type="match status" value="1"/>
</dbReference>
<comment type="caution">
    <text evidence="9">The sequence shown here is derived from an EMBL/GenBank/DDBJ whole genome shotgun (WGS) entry which is preliminary data.</text>
</comment>
<protein>
    <submittedName>
        <fullName evidence="9">Methionine-rich copper-binding protein CopC</fullName>
    </submittedName>
</protein>
<dbReference type="InterPro" id="IPR014756">
    <property type="entry name" value="Ig_E-set"/>
</dbReference>
<keyword evidence="6" id="KW-0812">Transmembrane</keyword>
<dbReference type="AlphaFoldDB" id="A0A7W7BRY3"/>
<evidence type="ECO:0000256" key="7">
    <source>
        <dbReference type="SAM" id="SignalP"/>
    </source>
</evidence>
<feature type="region of interest" description="Disordered" evidence="5">
    <location>
        <begin position="198"/>
        <end position="219"/>
    </location>
</feature>
<evidence type="ECO:0000256" key="1">
    <source>
        <dbReference type="ARBA" id="ARBA00004196"/>
    </source>
</evidence>
<keyword evidence="3 7" id="KW-0732">Signal</keyword>
<evidence type="ECO:0000256" key="4">
    <source>
        <dbReference type="ARBA" id="ARBA00023008"/>
    </source>
</evidence>
<comment type="subcellular location">
    <subcellularLocation>
        <location evidence="1">Cell envelope</location>
    </subcellularLocation>
</comment>
<evidence type="ECO:0000313" key="10">
    <source>
        <dbReference type="Proteomes" id="UP000573729"/>
    </source>
</evidence>
<accession>A0A7W7BRY3</accession>
<keyword evidence="10" id="KW-1185">Reference proteome</keyword>
<dbReference type="InterPro" id="IPR007348">
    <property type="entry name" value="CopC_dom"/>
</dbReference>
<evidence type="ECO:0000313" key="9">
    <source>
        <dbReference type="EMBL" id="MBB4666574.1"/>
    </source>
</evidence>
<keyword evidence="4" id="KW-0186">Copper</keyword>
<dbReference type="PANTHER" id="PTHR34820:SF4">
    <property type="entry name" value="INNER MEMBRANE PROTEIN YEBZ"/>
    <property type="match status" value="1"/>
</dbReference>
<dbReference type="GO" id="GO:0042597">
    <property type="term" value="C:periplasmic space"/>
    <property type="evidence" value="ECO:0007669"/>
    <property type="project" value="InterPro"/>
</dbReference>
<dbReference type="SUPFAM" id="SSF81296">
    <property type="entry name" value="E set domains"/>
    <property type="match status" value="1"/>
</dbReference>
<evidence type="ECO:0000256" key="5">
    <source>
        <dbReference type="SAM" id="MobiDB-lite"/>
    </source>
</evidence>
<dbReference type="InterPro" id="IPR014755">
    <property type="entry name" value="Cu-Rt/internalin_Ig-like"/>
</dbReference>
<dbReference type="EMBL" id="JACHMD010000001">
    <property type="protein sequence ID" value="MBB4666574.1"/>
    <property type="molecule type" value="Genomic_DNA"/>
</dbReference>
<keyword evidence="2" id="KW-0479">Metal-binding</keyword>
<sequence length="219" mass="22294">MRLAMLLVTSAAALTWGMTAGATSATAHDSLLSASPEADSTTTEIPAEVTLTFSDEVFTAGSAVQIAVIAPDGEEIVAGSPAINGNTVSQPITETATPGTFTVQWRVVSSDGHPISDEYTYTLAQNTGTEESTPSSPSSSEADQDPAPSSTAAATQPADVHSGPREGTEFLPIMTVIAGVGVVGGALVSVMMVARARRRRDRADANAATKTVGGSERNG</sequence>
<feature type="region of interest" description="Disordered" evidence="5">
    <location>
        <begin position="126"/>
        <end position="166"/>
    </location>
</feature>
<dbReference type="RefSeq" id="WP_184216271.1">
    <property type="nucleotide sequence ID" value="NZ_JACHMD010000001.1"/>
</dbReference>
<evidence type="ECO:0000256" key="3">
    <source>
        <dbReference type="ARBA" id="ARBA00022729"/>
    </source>
</evidence>
<feature type="chain" id="PRO_5039520377" evidence="7">
    <location>
        <begin position="28"/>
        <end position="219"/>
    </location>
</feature>
<dbReference type="GO" id="GO:0005507">
    <property type="term" value="F:copper ion binding"/>
    <property type="evidence" value="ECO:0007669"/>
    <property type="project" value="InterPro"/>
</dbReference>
<gene>
    <name evidence="9" type="ORF">BKA24_001283</name>
</gene>
<dbReference type="PANTHER" id="PTHR34820">
    <property type="entry name" value="INNER MEMBRANE PROTEIN YEBZ"/>
    <property type="match status" value="1"/>
</dbReference>
<evidence type="ECO:0000259" key="8">
    <source>
        <dbReference type="Pfam" id="PF04234"/>
    </source>
</evidence>
<reference evidence="9 10" key="1">
    <citation type="submission" date="2020-08" db="EMBL/GenBank/DDBJ databases">
        <title>Sequencing the genomes of 1000 actinobacteria strains.</title>
        <authorList>
            <person name="Klenk H.-P."/>
        </authorList>
    </citation>
    <scope>NUCLEOTIDE SEQUENCE [LARGE SCALE GENOMIC DNA]</scope>
    <source>
        <strain evidence="9 10">DSM 24947</strain>
    </source>
</reference>
<name>A0A7W7BRY3_9MICO</name>
<keyword evidence="6" id="KW-1133">Transmembrane helix</keyword>
<dbReference type="Gene3D" id="2.60.40.1220">
    <property type="match status" value="1"/>
</dbReference>
<feature type="signal peptide" evidence="7">
    <location>
        <begin position="1"/>
        <end position="27"/>
    </location>
</feature>
<feature type="transmembrane region" description="Helical" evidence="6">
    <location>
        <begin position="170"/>
        <end position="194"/>
    </location>
</feature>